<evidence type="ECO:0000256" key="3">
    <source>
        <dbReference type="SAM" id="SignalP"/>
    </source>
</evidence>
<evidence type="ECO:0000313" key="5">
    <source>
        <dbReference type="EMBL" id="KUJ23360.1"/>
    </source>
</evidence>
<name>A0A194XST0_MOLSC</name>
<dbReference type="PANTHER" id="PTHR38118:SF3">
    <property type="entry name" value="ANCHORED CELL WALL PROTEIN 11"/>
    <property type="match status" value="1"/>
</dbReference>
<keyword evidence="2" id="KW-0472">Membrane</keyword>
<protein>
    <recommendedName>
        <fullName evidence="4">DUF7707 domain-containing protein</fullName>
    </recommendedName>
</protein>
<feature type="compositionally biased region" description="Polar residues" evidence="1">
    <location>
        <begin position="187"/>
        <end position="201"/>
    </location>
</feature>
<dbReference type="PANTHER" id="PTHR38118">
    <property type="entry name" value="ANCHORED CELL WALL PROTEIN 11-RELATED"/>
    <property type="match status" value="1"/>
</dbReference>
<keyword evidence="2" id="KW-1133">Transmembrane helix</keyword>
<feature type="chain" id="PRO_5008268558" description="DUF7707 domain-containing protein" evidence="3">
    <location>
        <begin position="21"/>
        <end position="292"/>
    </location>
</feature>
<feature type="signal peptide" evidence="3">
    <location>
        <begin position="1"/>
        <end position="20"/>
    </location>
</feature>
<evidence type="ECO:0000256" key="1">
    <source>
        <dbReference type="SAM" id="MobiDB-lite"/>
    </source>
</evidence>
<evidence type="ECO:0000259" key="4">
    <source>
        <dbReference type="Pfam" id="PF24808"/>
    </source>
</evidence>
<dbReference type="OrthoDB" id="2121879at2759"/>
<keyword evidence="6" id="KW-1185">Reference proteome</keyword>
<reference evidence="5 6" key="1">
    <citation type="submission" date="2015-10" db="EMBL/GenBank/DDBJ databases">
        <title>Full genome of DAOMC 229536 Phialocephala scopiformis, a fungal endophyte of spruce producing the potent anti-insectan compound rugulosin.</title>
        <authorList>
            <consortium name="DOE Joint Genome Institute"/>
            <person name="Walker A.K."/>
            <person name="Frasz S.L."/>
            <person name="Seifert K.A."/>
            <person name="Miller J.D."/>
            <person name="Mondo S.J."/>
            <person name="Labutti K."/>
            <person name="Lipzen A."/>
            <person name="Dockter R."/>
            <person name="Kennedy M."/>
            <person name="Grigoriev I.V."/>
            <person name="Spatafora J.W."/>
        </authorList>
    </citation>
    <scope>NUCLEOTIDE SEQUENCE [LARGE SCALE GENOMIC DNA]</scope>
    <source>
        <strain evidence="5 6">CBS 120377</strain>
    </source>
</reference>
<keyword evidence="3" id="KW-0732">Signal</keyword>
<feature type="region of interest" description="Disordered" evidence="1">
    <location>
        <begin position="136"/>
        <end position="207"/>
    </location>
</feature>
<gene>
    <name evidence="5" type="ORF">LY89DRAFT_713842</name>
</gene>
<dbReference type="Pfam" id="PF24808">
    <property type="entry name" value="DUF7707"/>
    <property type="match status" value="1"/>
</dbReference>
<evidence type="ECO:0000256" key="2">
    <source>
        <dbReference type="SAM" id="Phobius"/>
    </source>
</evidence>
<sequence length="292" mass="30458">MFLNIFVAITTVTFVSLAFAQTNTTTINPSDVDLTTRDEWCQSQVNTCGTLCSGDPNTNSCDPDTLSDNCTCAPSNSTPDLAAYTQTLPTFICEYLYTNCNSSAAGNASAQADYKTNIGDTCGTLNPADFVASATTSSATSQKSSSTTSSDTRQSSSSGSSSSTKSQSSSFKSTSSFVSSTSSTSVPGQTQASITTPNPGTLPSLISKPNTATGLSAGAKAGIGIGATVGVLLLCIGGYMLWWQRRRALFQLSDPQVPELSTNGILEIPQLETREKPGELQADAIPRVHELE</sequence>
<dbReference type="RefSeq" id="XP_018077715.1">
    <property type="nucleotide sequence ID" value="XM_018218081.1"/>
</dbReference>
<keyword evidence="2" id="KW-0812">Transmembrane</keyword>
<dbReference type="InParanoid" id="A0A194XST0"/>
<evidence type="ECO:0000313" key="6">
    <source>
        <dbReference type="Proteomes" id="UP000070700"/>
    </source>
</evidence>
<dbReference type="Proteomes" id="UP000070700">
    <property type="component" value="Unassembled WGS sequence"/>
</dbReference>
<organism evidence="5 6">
    <name type="scientific">Mollisia scopiformis</name>
    <name type="common">Conifer needle endophyte fungus</name>
    <name type="synonym">Phialocephala scopiformis</name>
    <dbReference type="NCBI Taxonomy" id="149040"/>
    <lineage>
        <taxon>Eukaryota</taxon>
        <taxon>Fungi</taxon>
        <taxon>Dikarya</taxon>
        <taxon>Ascomycota</taxon>
        <taxon>Pezizomycotina</taxon>
        <taxon>Leotiomycetes</taxon>
        <taxon>Helotiales</taxon>
        <taxon>Mollisiaceae</taxon>
        <taxon>Mollisia</taxon>
    </lineage>
</organism>
<feature type="domain" description="DUF7707" evidence="4">
    <location>
        <begin position="26"/>
        <end position="127"/>
    </location>
</feature>
<proteinExistence type="predicted"/>
<dbReference type="AlphaFoldDB" id="A0A194XST0"/>
<dbReference type="GeneID" id="28827807"/>
<dbReference type="InterPro" id="IPR056124">
    <property type="entry name" value="DUF7707"/>
</dbReference>
<feature type="transmembrane region" description="Helical" evidence="2">
    <location>
        <begin position="221"/>
        <end position="242"/>
    </location>
</feature>
<accession>A0A194XST0</accession>
<feature type="compositionally biased region" description="Low complexity" evidence="1">
    <location>
        <begin position="136"/>
        <end position="186"/>
    </location>
</feature>
<dbReference type="EMBL" id="KQ947405">
    <property type="protein sequence ID" value="KUJ23360.1"/>
    <property type="molecule type" value="Genomic_DNA"/>
</dbReference>
<dbReference type="KEGG" id="psco:LY89DRAFT_713842"/>